<dbReference type="PANTHER" id="PTHR10302:SF0">
    <property type="entry name" value="SINGLE-STRANDED DNA-BINDING PROTEIN, MITOCHONDRIAL"/>
    <property type="match status" value="1"/>
</dbReference>
<proteinExistence type="predicted"/>
<dbReference type="SUPFAM" id="SSF50249">
    <property type="entry name" value="Nucleic acid-binding proteins"/>
    <property type="match status" value="1"/>
</dbReference>
<evidence type="ECO:0000313" key="4">
    <source>
        <dbReference type="Proteomes" id="UP000241394"/>
    </source>
</evidence>
<name>A0A2R6PP81_ACTCC</name>
<protein>
    <submittedName>
        <fullName evidence="3">Uncharacterized protein</fullName>
    </submittedName>
</protein>
<dbReference type="GO" id="GO:0006264">
    <property type="term" value="P:mitochondrial DNA replication"/>
    <property type="evidence" value="ECO:0007669"/>
    <property type="project" value="TreeGrafter"/>
</dbReference>
<dbReference type="InterPro" id="IPR000424">
    <property type="entry name" value="Primosome_PriB/ssb"/>
</dbReference>
<comment type="caution">
    <text evidence="3">The sequence shown here is derived from an EMBL/GenBank/DDBJ whole genome shotgun (WGS) entry which is preliminary data.</text>
</comment>
<keyword evidence="4" id="KW-1185">Reference proteome</keyword>
<keyword evidence="1 2" id="KW-0238">DNA-binding</keyword>
<dbReference type="Gene3D" id="2.40.50.140">
    <property type="entry name" value="Nucleic acid-binding proteins"/>
    <property type="match status" value="1"/>
</dbReference>
<dbReference type="PANTHER" id="PTHR10302">
    <property type="entry name" value="SINGLE-STRANDED DNA-BINDING PROTEIN"/>
    <property type="match status" value="1"/>
</dbReference>
<reference evidence="3 4" key="1">
    <citation type="submission" date="2017-07" db="EMBL/GenBank/DDBJ databases">
        <title>An improved, manually edited Actinidia chinensis var. chinensis (kiwifruit) genome highlights the challenges associated with draft genomes and gene prediction in plants.</title>
        <authorList>
            <person name="Pilkington S."/>
            <person name="Crowhurst R."/>
            <person name="Hilario E."/>
            <person name="Nardozza S."/>
            <person name="Fraser L."/>
            <person name="Peng Y."/>
            <person name="Gunaseelan K."/>
            <person name="Simpson R."/>
            <person name="Tahir J."/>
            <person name="Deroles S."/>
            <person name="Templeton K."/>
            <person name="Luo Z."/>
            <person name="Davy M."/>
            <person name="Cheng C."/>
            <person name="Mcneilage M."/>
            <person name="Scaglione D."/>
            <person name="Liu Y."/>
            <person name="Zhang Q."/>
            <person name="Datson P."/>
            <person name="De Silva N."/>
            <person name="Gardiner S."/>
            <person name="Bassett H."/>
            <person name="Chagne D."/>
            <person name="Mccallum J."/>
            <person name="Dzierzon H."/>
            <person name="Deng C."/>
            <person name="Wang Y.-Y."/>
            <person name="Barron N."/>
            <person name="Manako K."/>
            <person name="Bowen J."/>
            <person name="Foster T."/>
            <person name="Erridge Z."/>
            <person name="Tiffin H."/>
            <person name="Waite C."/>
            <person name="Davies K."/>
            <person name="Grierson E."/>
            <person name="Laing W."/>
            <person name="Kirk R."/>
            <person name="Chen X."/>
            <person name="Wood M."/>
            <person name="Montefiori M."/>
            <person name="Brummell D."/>
            <person name="Schwinn K."/>
            <person name="Catanach A."/>
            <person name="Fullerton C."/>
            <person name="Li D."/>
            <person name="Meiyalaghan S."/>
            <person name="Nieuwenhuizen N."/>
            <person name="Read N."/>
            <person name="Prakash R."/>
            <person name="Hunter D."/>
            <person name="Zhang H."/>
            <person name="Mckenzie M."/>
            <person name="Knabel M."/>
            <person name="Harris A."/>
            <person name="Allan A."/>
            <person name="Chen A."/>
            <person name="Janssen B."/>
            <person name="Plunkett B."/>
            <person name="Dwamena C."/>
            <person name="Voogd C."/>
            <person name="Leif D."/>
            <person name="Lafferty D."/>
            <person name="Souleyre E."/>
            <person name="Varkonyi-Gasic E."/>
            <person name="Gambi F."/>
            <person name="Hanley J."/>
            <person name="Yao J.-L."/>
            <person name="Cheung J."/>
            <person name="David K."/>
            <person name="Warren B."/>
            <person name="Marsh K."/>
            <person name="Snowden K."/>
            <person name="Lin-Wang K."/>
            <person name="Brian L."/>
            <person name="Martinez-Sanchez M."/>
            <person name="Wang M."/>
            <person name="Ileperuma N."/>
            <person name="Macnee N."/>
            <person name="Campin R."/>
            <person name="Mcatee P."/>
            <person name="Drummond R."/>
            <person name="Espley R."/>
            <person name="Ireland H."/>
            <person name="Wu R."/>
            <person name="Atkinson R."/>
            <person name="Karunairetnam S."/>
            <person name="Bulley S."/>
            <person name="Chunkath S."/>
            <person name="Hanley Z."/>
            <person name="Storey R."/>
            <person name="Thrimawithana A."/>
            <person name="Thomson S."/>
            <person name="David C."/>
            <person name="Testolin R."/>
        </authorList>
    </citation>
    <scope>NUCLEOTIDE SEQUENCE [LARGE SCALE GENOMIC DNA]</scope>
    <source>
        <strain evidence="4">cv. Red5</strain>
        <tissue evidence="3">Young leaf</tissue>
    </source>
</reference>
<evidence type="ECO:0000256" key="2">
    <source>
        <dbReference type="PROSITE-ProRule" id="PRU00252"/>
    </source>
</evidence>
<dbReference type="OMA" id="NERCFEV"/>
<dbReference type="InterPro" id="IPR012340">
    <property type="entry name" value="NA-bd_OB-fold"/>
</dbReference>
<dbReference type="CDD" id="cd04496">
    <property type="entry name" value="SSB_OBF"/>
    <property type="match status" value="1"/>
</dbReference>
<accession>A0A2R6PP81</accession>
<dbReference type="STRING" id="1590841.A0A2R6PP81"/>
<dbReference type="InterPro" id="IPR011344">
    <property type="entry name" value="ssDNA-bd"/>
</dbReference>
<organism evidence="3 4">
    <name type="scientific">Actinidia chinensis var. chinensis</name>
    <name type="common">Chinese soft-hair kiwi</name>
    <dbReference type="NCBI Taxonomy" id="1590841"/>
    <lineage>
        <taxon>Eukaryota</taxon>
        <taxon>Viridiplantae</taxon>
        <taxon>Streptophyta</taxon>
        <taxon>Embryophyta</taxon>
        <taxon>Tracheophyta</taxon>
        <taxon>Spermatophyta</taxon>
        <taxon>Magnoliopsida</taxon>
        <taxon>eudicotyledons</taxon>
        <taxon>Gunneridae</taxon>
        <taxon>Pentapetalae</taxon>
        <taxon>asterids</taxon>
        <taxon>Ericales</taxon>
        <taxon>Actinidiaceae</taxon>
        <taxon>Actinidia</taxon>
    </lineage>
</organism>
<dbReference type="AlphaFoldDB" id="A0A2R6PP81"/>
<dbReference type="InParanoid" id="A0A2R6PP81"/>
<evidence type="ECO:0000313" key="3">
    <source>
        <dbReference type="EMBL" id="PSR94832.1"/>
    </source>
</evidence>
<dbReference type="Pfam" id="PF00436">
    <property type="entry name" value="SSB"/>
    <property type="match status" value="1"/>
</dbReference>
<dbReference type="Gramene" id="PSR94832">
    <property type="protein sequence ID" value="PSR94832"/>
    <property type="gene ID" value="CEY00_Acc25586"/>
</dbReference>
<sequence length="291" mass="33537">MALDQSLLTPKTHLTTAHFPYFPQNPTPPLGLKHRRSRIQLKCSVDYNNNNSNGHYDRAMSPQYPKPAEIHWKKELSNLVQLIGVVSIPVQIKQLSSGKFLAWSRLAVKNSSTDTVWINLTFWDELAHVAFQHVEAGQQIHVSGRLVSDRVETEEGKQQTYYRVFDCMLLSLAFFYVPISLCQKDKNHFCSVTGRKFSNYTVNNTGSTKALWQAFFANPMNWWDNRKNKRNSKSPDFKHKDTGEALWIESWNNPSWVKSQLAVLDAKMNSVRDQNDGTLEDYVASDDYSRF</sequence>
<dbReference type="PROSITE" id="PS50935">
    <property type="entry name" value="SSB"/>
    <property type="match status" value="1"/>
</dbReference>
<dbReference type="EMBL" id="NKQK01000023">
    <property type="protein sequence ID" value="PSR94832.1"/>
    <property type="molecule type" value="Genomic_DNA"/>
</dbReference>
<dbReference type="OrthoDB" id="1078367at2759"/>
<dbReference type="GO" id="GO:0042645">
    <property type="term" value="C:mitochondrial nucleoid"/>
    <property type="evidence" value="ECO:0007669"/>
    <property type="project" value="TreeGrafter"/>
</dbReference>
<evidence type="ECO:0000256" key="1">
    <source>
        <dbReference type="ARBA" id="ARBA00023125"/>
    </source>
</evidence>
<dbReference type="Proteomes" id="UP000241394">
    <property type="component" value="Chromosome LG23"/>
</dbReference>
<reference evidence="4" key="2">
    <citation type="journal article" date="2018" name="BMC Genomics">
        <title>A manually annotated Actinidia chinensis var. chinensis (kiwifruit) genome highlights the challenges associated with draft genomes and gene prediction in plants.</title>
        <authorList>
            <person name="Pilkington S.M."/>
            <person name="Crowhurst R."/>
            <person name="Hilario E."/>
            <person name="Nardozza S."/>
            <person name="Fraser L."/>
            <person name="Peng Y."/>
            <person name="Gunaseelan K."/>
            <person name="Simpson R."/>
            <person name="Tahir J."/>
            <person name="Deroles S.C."/>
            <person name="Templeton K."/>
            <person name="Luo Z."/>
            <person name="Davy M."/>
            <person name="Cheng C."/>
            <person name="McNeilage M."/>
            <person name="Scaglione D."/>
            <person name="Liu Y."/>
            <person name="Zhang Q."/>
            <person name="Datson P."/>
            <person name="De Silva N."/>
            <person name="Gardiner S.E."/>
            <person name="Bassett H."/>
            <person name="Chagne D."/>
            <person name="McCallum J."/>
            <person name="Dzierzon H."/>
            <person name="Deng C."/>
            <person name="Wang Y.Y."/>
            <person name="Barron L."/>
            <person name="Manako K."/>
            <person name="Bowen J."/>
            <person name="Foster T.M."/>
            <person name="Erridge Z.A."/>
            <person name="Tiffin H."/>
            <person name="Waite C.N."/>
            <person name="Davies K.M."/>
            <person name="Grierson E.P."/>
            <person name="Laing W.A."/>
            <person name="Kirk R."/>
            <person name="Chen X."/>
            <person name="Wood M."/>
            <person name="Montefiori M."/>
            <person name="Brummell D.A."/>
            <person name="Schwinn K.E."/>
            <person name="Catanach A."/>
            <person name="Fullerton C."/>
            <person name="Li D."/>
            <person name="Meiyalaghan S."/>
            <person name="Nieuwenhuizen N."/>
            <person name="Read N."/>
            <person name="Prakash R."/>
            <person name="Hunter D."/>
            <person name="Zhang H."/>
            <person name="McKenzie M."/>
            <person name="Knabel M."/>
            <person name="Harris A."/>
            <person name="Allan A.C."/>
            <person name="Gleave A."/>
            <person name="Chen A."/>
            <person name="Janssen B.J."/>
            <person name="Plunkett B."/>
            <person name="Ampomah-Dwamena C."/>
            <person name="Voogd C."/>
            <person name="Leif D."/>
            <person name="Lafferty D."/>
            <person name="Souleyre E.J.F."/>
            <person name="Varkonyi-Gasic E."/>
            <person name="Gambi F."/>
            <person name="Hanley J."/>
            <person name="Yao J.L."/>
            <person name="Cheung J."/>
            <person name="David K.M."/>
            <person name="Warren B."/>
            <person name="Marsh K."/>
            <person name="Snowden K.C."/>
            <person name="Lin-Wang K."/>
            <person name="Brian L."/>
            <person name="Martinez-Sanchez M."/>
            <person name="Wang M."/>
            <person name="Ileperuma N."/>
            <person name="Macnee N."/>
            <person name="Campin R."/>
            <person name="McAtee P."/>
            <person name="Drummond R.S.M."/>
            <person name="Espley R.V."/>
            <person name="Ireland H.S."/>
            <person name="Wu R."/>
            <person name="Atkinson R.G."/>
            <person name="Karunairetnam S."/>
            <person name="Bulley S."/>
            <person name="Chunkath S."/>
            <person name="Hanley Z."/>
            <person name="Storey R."/>
            <person name="Thrimawithana A.H."/>
            <person name="Thomson S."/>
            <person name="David C."/>
            <person name="Testolin R."/>
            <person name="Huang H."/>
            <person name="Hellens R.P."/>
            <person name="Schaffer R.J."/>
        </authorList>
    </citation>
    <scope>NUCLEOTIDE SEQUENCE [LARGE SCALE GENOMIC DNA]</scope>
    <source>
        <strain evidence="4">cv. Red5</strain>
    </source>
</reference>
<dbReference type="GO" id="GO:0003697">
    <property type="term" value="F:single-stranded DNA binding"/>
    <property type="evidence" value="ECO:0007669"/>
    <property type="project" value="InterPro"/>
</dbReference>
<gene>
    <name evidence="3" type="ORF">CEY00_Acc25586</name>
</gene>